<sequence>MPEGLPERAQVAVERAREFLAWTLKDVFDWNPQYLKELRGILNIIEVEFVFYIFYSFFYFFAGIAATSNVINRNSGQMQVEEGYNNFIGGGVSVFLTDRARL</sequence>
<gene>
    <name evidence="2" type="ORF">TNCT_188852</name>
</gene>
<dbReference type="Proteomes" id="UP000887116">
    <property type="component" value="Unassembled WGS sequence"/>
</dbReference>
<evidence type="ECO:0000313" key="2">
    <source>
        <dbReference type="EMBL" id="GFR03090.1"/>
    </source>
</evidence>
<name>A0A8X6IE77_TRICU</name>
<evidence type="ECO:0000313" key="3">
    <source>
        <dbReference type="Proteomes" id="UP000887116"/>
    </source>
</evidence>
<accession>A0A8X6IE77</accession>
<protein>
    <submittedName>
        <fullName evidence="2">Uncharacterized protein</fullName>
    </submittedName>
</protein>
<evidence type="ECO:0000256" key="1">
    <source>
        <dbReference type="SAM" id="Phobius"/>
    </source>
</evidence>
<reference evidence="2" key="1">
    <citation type="submission" date="2020-07" db="EMBL/GenBank/DDBJ databases">
        <title>Multicomponent nature underlies the extraordinary mechanical properties of spider dragline silk.</title>
        <authorList>
            <person name="Kono N."/>
            <person name="Nakamura H."/>
            <person name="Mori M."/>
            <person name="Yoshida Y."/>
            <person name="Ohtoshi R."/>
            <person name="Malay A.D."/>
            <person name="Moran D.A.P."/>
            <person name="Tomita M."/>
            <person name="Numata K."/>
            <person name="Arakawa K."/>
        </authorList>
    </citation>
    <scope>NUCLEOTIDE SEQUENCE</scope>
</reference>
<keyword evidence="1" id="KW-0472">Membrane</keyword>
<keyword evidence="3" id="KW-1185">Reference proteome</keyword>
<feature type="transmembrane region" description="Helical" evidence="1">
    <location>
        <begin position="49"/>
        <end position="71"/>
    </location>
</feature>
<dbReference type="EMBL" id="BMAO01015621">
    <property type="protein sequence ID" value="GFR03090.1"/>
    <property type="molecule type" value="Genomic_DNA"/>
</dbReference>
<proteinExistence type="predicted"/>
<keyword evidence="1" id="KW-0812">Transmembrane</keyword>
<dbReference type="AlphaFoldDB" id="A0A8X6IE77"/>
<keyword evidence="1" id="KW-1133">Transmembrane helix</keyword>
<comment type="caution">
    <text evidence="2">The sequence shown here is derived from an EMBL/GenBank/DDBJ whole genome shotgun (WGS) entry which is preliminary data.</text>
</comment>
<organism evidence="2 3">
    <name type="scientific">Trichonephila clavata</name>
    <name type="common">Joro spider</name>
    <name type="synonym">Nephila clavata</name>
    <dbReference type="NCBI Taxonomy" id="2740835"/>
    <lineage>
        <taxon>Eukaryota</taxon>
        <taxon>Metazoa</taxon>
        <taxon>Ecdysozoa</taxon>
        <taxon>Arthropoda</taxon>
        <taxon>Chelicerata</taxon>
        <taxon>Arachnida</taxon>
        <taxon>Araneae</taxon>
        <taxon>Araneomorphae</taxon>
        <taxon>Entelegynae</taxon>
        <taxon>Araneoidea</taxon>
        <taxon>Nephilidae</taxon>
        <taxon>Trichonephila</taxon>
    </lineage>
</organism>